<dbReference type="Pfam" id="PF04515">
    <property type="entry name" value="Choline_transpo"/>
    <property type="match status" value="1"/>
</dbReference>
<reference evidence="8" key="1">
    <citation type="submission" date="2023-10" db="EMBL/GenBank/DDBJ databases">
        <authorList>
            <person name="Chen Y."/>
            <person name="Shah S."/>
            <person name="Dougan E. K."/>
            <person name="Thang M."/>
            <person name="Chan C."/>
        </authorList>
    </citation>
    <scope>NUCLEOTIDE SEQUENCE [LARGE SCALE GENOMIC DNA]</scope>
</reference>
<keyword evidence="6" id="KW-0325">Glycoprotein</keyword>
<evidence type="ECO:0000256" key="3">
    <source>
        <dbReference type="ARBA" id="ARBA00022692"/>
    </source>
</evidence>
<comment type="function">
    <text evidence="7">Choline transporter.</text>
</comment>
<evidence type="ECO:0000256" key="6">
    <source>
        <dbReference type="ARBA" id="ARBA00023180"/>
    </source>
</evidence>
<evidence type="ECO:0000256" key="7">
    <source>
        <dbReference type="RuleBase" id="RU368066"/>
    </source>
</evidence>
<sequence>MCGRGLWMIGAGKYGLSSVRHGLPSLLLLVLAAASLAWLLELSAALSEFATSCSFAVQTWFFSTETGRSDLLVARGYIRGVRYHLGTLAWGSLLIPLARFPRMAAACCGACEGSRDGPCVDLGPVALPAQAPEAQAPAAAGPPGARPRGGLHRLHRRAYVDTAHGGRAFCEASARAAEVMALAGGLEGVMLICKGAGVGAIATAGAALTYACCRSLPMYSGPERAEYVQDPMFLATASAVASFVLALPLAGVFDKVVDTIVYCAAVGDSPSGGAAQLEAGLRHALELRGRSGDL</sequence>
<dbReference type="Proteomes" id="UP001189429">
    <property type="component" value="Unassembled WGS sequence"/>
</dbReference>
<keyword evidence="9" id="KW-1185">Reference proteome</keyword>
<comment type="caution">
    <text evidence="8">The sequence shown here is derived from an EMBL/GenBank/DDBJ whole genome shotgun (WGS) entry which is preliminary data.</text>
</comment>
<evidence type="ECO:0000256" key="2">
    <source>
        <dbReference type="ARBA" id="ARBA00007168"/>
    </source>
</evidence>
<name>A0ABN9TYH6_9DINO</name>
<dbReference type="PANTHER" id="PTHR12385">
    <property type="entry name" value="CHOLINE TRANSPORTER-LIKE (SLC FAMILY 44)"/>
    <property type="match status" value="1"/>
</dbReference>
<evidence type="ECO:0000256" key="1">
    <source>
        <dbReference type="ARBA" id="ARBA00004141"/>
    </source>
</evidence>
<keyword evidence="5" id="KW-0472">Membrane</keyword>
<dbReference type="PANTHER" id="PTHR12385:SF14">
    <property type="entry name" value="CHOLINE TRANSPORTER-LIKE 2"/>
    <property type="match status" value="1"/>
</dbReference>
<evidence type="ECO:0000313" key="9">
    <source>
        <dbReference type="Proteomes" id="UP001189429"/>
    </source>
</evidence>
<dbReference type="EMBL" id="CAUYUJ010015232">
    <property type="protein sequence ID" value="CAK0851381.1"/>
    <property type="molecule type" value="Genomic_DNA"/>
</dbReference>
<keyword evidence="3" id="KW-0812">Transmembrane</keyword>
<proteinExistence type="inferred from homology"/>
<gene>
    <name evidence="8" type="ORF">PCOR1329_LOCUS43538</name>
</gene>
<evidence type="ECO:0000256" key="4">
    <source>
        <dbReference type="ARBA" id="ARBA00022989"/>
    </source>
</evidence>
<accession>A0ABN9TYH6</accession>
<comment type="similarity">
    <text evidence="2 7">Belongs to the CTL (choline transporter-like) family.</text>
</comment>
<organism evidence="8 9">
    <name type="scientific">Prorocentrum cordatum</name>
    <dbReference type="NCBI Taxonomy" id="2364126"/>
    <lineage>
        <taxon>Eukaryota</taxon>
        <taxon>Sar</taxon>
        <taxon>Alveolata</taxon>
        <taxon>Dinophyceae</taxon>
        <taxon>Prorocentrales</taxon>
        <taxon>Prorocentraceae</taxon>
        <taxon>Prorocentrum</taxon>
    </lineage>
</organism>
<protein>
    <recommendedName>
        <fullName evidence="7">Choline transporter-like protein</fullName>
    </recommendedName>
</protein>
<dbReference type="InterPro" id="IPR007603">
    <property type="entry name" value="Choline_transptr-like"/>
</dbReference>
<keyword evidence="4" id="KW-1133">Transmembrane helix</keyword>
<comment type="subcellular location">
    <subcellularLocation>
        <location evidence="7">Cell membrane</location>
        <topology evidence="7">Multi-pass membrane protein</topology>
    </subcellularLocation>
    <subcellularLocation>
        <location evidence="1">Membrane</location>
        <topology evidence="1">Multi-pass membrane protein</topology>
    </subcellularLocation>
</comment>
<evidence type="ECO:0000313" key="8">
    <source>
        <dbReference type="EMBL" id="CAK0851381.1"/>
    </source>
</evidence>
<evidence type="ECO:0000256" key="5">
    <source>
        <dbReference type="ARBA" id="ARBA00023136"/>
    </source>
</evidence>